<dbReference type="PANTHER" id="PTHR42776">
    <property type="entry name" value="SERINE PEPTIDASE S9 FAMILY MEMBER"/>
    <property type="match status" value="1"/>
</dbReference>
<reference evidence="6 7" key="1">
    <citation type="submission" date="2014-04" db="EMBL/GenBank/DDBJ databases">
        <title>A comprehensive comparison of genomes of Erythrobacter spp. strains.</title>
        <authorList>
            <person name="Zheng Q."/>
        </authorList>
    </citation>
    <scope>NUCLEOTIDE SEQUENCE [LARGE SCALE GENOMIC DNA]</scope>
    <source>
        <strain evidence="6 7">DSM 6997</strain>
    </source>
</reference>
<dbReference type="eggNOG" id="COG1506">
    <property type="taxonomic scope" value="Bacteria"/>
</dbReference>
<dbReference type="GO" id="GO:0006508">
    <property type="term" value="P:proteolysis"/>
    <property type="evidence" value="ECO:0007669"/>
    <property type="project" value="InterPro"/>
</dbReference>
<dbReference type="STRING" id="1044.EH31_12645"/>
<dbReference type="RefSeq" id="WP_034960624.1">
    <property type="nucleotide sequence ID" value="NZ_JMIW01000005.1"/>
</dbReference>
<sequence>MFARKLAFKTVLTASALSLGALGAPLAADDHAAGDNPEGVSAPQKHFTGDDIFGLSVAADPQISPDGSHIAYVRRTNDIMTDKAVSSIWLIDVGTGAETPLVTGEGTHVSPRWSPGGDRLAYISTESGGGPELHVRWMESGESANITALAEGPGGIQWSPDGRQIAYTARVPGKGLTLGAPPAKPEGAEWGQPIQVIDRLVYRRDGGSYVKPGTTQLFVVSATGGAPRQLTFGEYSNGGAVEWSPDGSTLYFSANRKENWELEIFGSEIYRLDIASGEITPLTTRDGPDGNPQVSPDGSKIAYLGFDDQGNAFDQTKLYVMNADGSGSRQLVPGFDRGFDGLDWTDAGLFASYEDDGEHRVAKIGLNASAPTPLEARVGSGYYALPYTGGEWSVSENGSLAFTTQSAVAPPDVGVQTRRGIRTLTSLNTVSLAGKEMGQTRELRVTMEDGTRIPAWIMLPPGYEAGKAVPTILEMHGGPYAAYGPEFSVDYQLYGAAGYAVVFANPGGSTGYGEAFADRIEDNYPISNIPELLAVVDAAVAQGFSDEENLFVTGGSGGGILTAYMVGKTDRFKAAAAHKPVINWVSQGLMSDLPTLIPRYWLGGLPWEKPEEYWERGPLSNMANVTTPTLVLVGAEDYRTPRSEAEQFYAALKLVGVDTALVVTPDSSHNNLSQSPSQQAARTASVIAWFDKYRSDKDAE</sequence>
<gene>
    <name evidence="6" type="ORF">EH31_12645</name>
</gene>
<proteinExistence type="predicted"/>
<evidence type="ECO:0000313" key="7">
    <source>
        <dbReference type="Proteomes" id="UP000027647"/>
    </source>
</evidence>
<dbReference type="InterPro" id="IPR011659">
    <property type="entry name" value="WD40"/>
</dbReference>
<dbReference type="Gene3D" id="2.120.10.30">
    <property type="entry name" value="TolB, C-terminal domain"/>
    <property type="match status" value="2"/>
</dbReference>
<keyword evidence="1 6" id="KW-0378">Hydrolase</keyword>
<dbReference type="Gene3D" id="3.40.50.1820">
    <property type="entry name" value="alpha/beta hydrolase"/>
    <property type="match status" value="1"/>
</dbReference>
<dbReference type="eggNOG" id="COG0823">
    <property type="taxonomic scope" value="Bacteria"/>
</dbReference>
<dbReference type="SUPFAM" id="SSF82171">
    <property type="entry name" value="DPP6 N-terminal domain-like"/>
    <property type="match status" value="1"/>
</dbReference>
<dbReference type="OrthoDB" id="1094230at2"/>
<accession>A0A074MCA9</accession>
<evidence type="ECO:0000256" key="3">
    <source>
        <dbReference type="SAM" id="SignalP"/>
    </source>
</evidence>
<feature type="domain" description="Dipeptidylpeptidase IV N-terminal" evidence="5">
    <location>
        <begin position="211"/>
        <end position="300"/>
    </location>
</feature>
<protein>
    <submittedName>
        <fullName evidence="6">Acyl-peptide hydrolase</fullName>
    </submittedName>
</protein>
<dbReference type="SUPFAM" id="SSF53474">
    <property type="entry name" value="alpha/beta-Hydrolases"/>
    <property type="match status" value="1"/>
</dbReference>
<name>A0A074MCA9_ERYLO</name>
<evidence type="ECO:0000256" key="2">
    <source>
        <dbReference type="ARBA" id="ARBA00022825"/>
    </source>
</evidence>
<organism evidence="6 7">
    <name type="scientific">Erythrobacter longus</name>
    <dbReference type="NCBI Taxonomy" id="1044"/>
    <lineage>
        <taxon>Bacteria</taxon>
        <taxon>Pseudomonadati</taxon>
        <taxon>Pseudomonadota</taxon>
        <taxon>Alphaproteobacteria</taxon>
        <taxon>Sphingomonadales</taxon>
        <taxon>Erythrobacteraceae</taxon>
        <taxon>Erythrobacter/Porphyrobacter group</taxon>
        <taxon>Erythrobacter</taxon>
    </lineage>
</organism>
<dbReference type="InterPro" id="IPR002469">
    <property type="entry name" value="Peptidase_S9B_N"/>
</dbReference>
<dbReference type="Pfam" id="PF00326">
    <property type="entry name" value="Peptidase_S9"/>
    <property type="match status" value="1"/>
</dbReference>
<dbReference type="AlphaFoldDB" id="A0A074MCA9"/>
<feature type="signal peptide" evidence="3">
    <location>
        <begin position="1"/>
        <end position="27"/>
    </location>
</feature>
<dbReference type="Pfam" id="PF00930">
    <property type="entry name" value="DPPIV_N"/>
    <property type="match status" value="1"/>
</dbReference>
<dbReference type="Pfam" id="PF07676">
    <property type="entry name" value="PD40"/>
    <property type="match status" value="2"/>
</dbReference>
<feature type="chain" id="PRO_5001697170" evidence="3">
    <location>
        <begin position="28"/>
        <end position="700"/>
    </location>
</feature>
<keyword evidence="3" id="KW-0732">Signal</keyword>
<keyword evidence="7" id="KW-1185">Reference proteome</keyword>
<dbReference type="InterPro" id="IPR029058">
    <property type="entry name" value="AB_hydrolase_fold"/>
</dbReference>
<dbReference type="InterPro" id="IPR001375">
    <property type="entry name" value="Peptidase_S9_cat"/>
</dbReference>
<dbReference type="GO" id="GO:0004252">
    <property type="term" value="F:serine-type endopeptidase activity"/>
    <property type="evidence" value="ECO:0007669"/>
    <property type="project" value="TreeGrafter"/>
</dbReference>
<dbReference type="PANTHER" id="PTHR42776:SF27">
    <property type="entry name" value="DIPEPTIDYL PEPTIDASE FAMILY MEMBER 6"/>
    <property type="match status" value="1"/>
</dbReference>
<evidence type="ECO:0000256" key="1">
    <source>
        <dbReference type="ARBA" id="ARBA00022801"/>
    </source>
</evidence>
<evidence type="ECO:0000259" key="4">
    <source>
        <dbReference type="Pfam" id="PF00326"/>
    </source>
</evidence>
<evidence type="ECO:0000259" key="5">
    <source>
        <dbReference type="Pfam" id="PF00930"/>
    </source>
</evidence>
<feature type="domain" description="Peptidase S9 prolyl oligopeptidase catalytic" evidence="4">
    <location>
        <begin position="486"/>
        <end position="693"/>
    </location>
</feature>
<dbReference type="InterPro" id="IPR011042">
    <property type="entry name" value="6-blade_b-propeller_TolB-like"/>
</dbReference>
<dbReference type="EMBL" id="JMIW01000005">
    <property type="protein sequence ID" value="KEO89488.1"/>
    <property type="molecule type" value="Genomic_DNA"/>
</dbReference>
<keyword evidence="2" id="KW-0645">Protease</keyword>
<evidence type="ECO:0000313" key="6">
    <source>
        <dbReference type="EMBL" id="KEO89488.1"/>
    </source>
</evidence>
<comment type="caution">
    <text evidence="6">The sequence shown here is derived from an EMBL/GenBank/DDBJ whole genome shotgun (WGS) entry which is preliminary data.</text>
</comment>
<keyword evidence="2" id="KW-0720">Serine protease</keyword>
<dbReference type="Proteomes" id="UP000027647">
    <property type="component" value="Unassembled WGS sequence"/>
</dbReference>